<dbReference type="AlphaFoldDB" id="A0A5N6RDT9"/>
<organism evidence="2 3">
    <name type="scientific">Carpinus fangiana</name>
    <dbReference type="NCBI Taxonomy" id="176857"/>
    <lineage>
        <taxon>Eukaryota</taxon>
        <taxon>Viridiplantae</taxon>
        <taxon>Streptophyta</taxon>
        <taxon>Embryophyta</taxon>
        <taxon>Tracheophyta</taxon>
        <taxon>Spermatophyta</taxon>
        <taxon>Magnoliopsida</taxon>
        <taxon>eudicotyledons</taxon>
        <taxon>Gunneridae</taxon>
        <taxon>Pentapetalae</taxon>
        <taxon>rosids</taxon>
        <taxon>fabids</taxon>
        <taxon>Fagales</taxon>
        <taxon>Betulaceae</taxon>
        <taxon>Carpinus</taxon>
    </lineage>
</organism>
<feature type="compositionally biased region" description="Basic and acidic residues" evidence="1">
    <location>
        <begin position="42"/>
        <end position="62"/>
    </location>
</feature>
<proteinExistence type="predicted"/>
<dbReference type="EMBL" id="CM017326">
    <property type="protein sequence ID" value="KAE8075960.1"/>
    <property type="molecule type" value="Genomic_DNA"/>
</dbReference>
<accession>A0A5N6RDT9</accession>
<gene>
    <name evidence="2" type="ORF">FH972_014639</name>
</gene>
<sequence>MEKGSGVMDKASGRRIDRIDLLRLIVEMKCENDIDSSPLERLSNRQEGSRVCPKEENNPEVP</sequence>
<feature type="region of interest" description="Disordered" evidence="1">
    <location>
        <begin position="35"/>
        <end position="62"/>
    </location>
</feature>
<protein>
    <submittedName>
        <fullName evidence="2">Uncharacterized protein</fullName>
    </submittedName>
</protein>
<keyword evidence="3" id="KW-1185">Reference proteome</keyword>
<dbReference type="Proteomes" id="UP000327013">
    <property type="component" value="Chromosome 6"/>
</dbReference>
<evidence type="ECO:0000313" key="2">
    <source>
        <dbReference type="EMBL" id="KAE8075960.1"/>
    </source>
</evidence>
<evidence type="ECO:0000256" key="1">
    <source>
        <dbReference type="SAM" id="MobiDB-lite"/>
    </source>
</evidence>
<reference evidence="2 3" key="1">
    <citation type="submission" date="2019-06" db="EMBL/GenBank/DDBJ databases">
        <title>A chromosomal-level reference genome of Carpinus fangiana (Coryloideae, Betulaceae).</title>
        <authorList>
            <person name="Yang X."/>
            <person name="Wang Z."/>
            <person name="Zhang L."/>
            <person name="Hao G."/>
            <person name="Liu J."/>
            <person name="Yang Y."/>
        </authorList>
    </citation>
    <scope>NUCLEOTIDE SEQUENCE [LARGE SCALE GENOMIC DNA]</scope>
    <source>
        <strain evidence="2">Cfa_2016G</strain>
        <tissue evidence="2">Leaf</tissue>
    </source>
</reference>
<evidence type="ECO:0000313" key="3">
    <source>
        <dbReference type="Proteomes" id="UP000327013"/>
    </source>
</evidence>
<name>A0A5N6RDT9_9ROSI</name>